<evidence type="ECO:0000256" key="5">
    <source>
        <dbReference type="ARBA" id="ARBA00022825"/>
    </source>
</evidence>
<dbReference type="SUPFAM" id="SSF52743">
    <property type="entry name" value="Subtilisin-like"/>
    <property type="match status" value="1"/>
</dbReference>
<protein>
    <recommendedName>
        <fullName evidence="15">Subtilisin-like protease fibronectin type-III domain-containing protein</fullName>
    </recommendedName>
</protein>
<accession>A0A5C7HMQ5</accession>
<dbReference type="Pfam" id="PF00082">
    <property type="entry name" value="Peptidase_S8"/>
    <property type="match status" value="1"/>
</dbReference>
<feature type="active site" description="Charge relay system" evidence="7 8">
    <location>
        <position position="206"/>
    </location>
</feature>
<dbReference type="GO" id="GO:0004252">
    <property type="term" value="F:serine-type endopeptidase activity"/>
    <property type="evidence" value="ECO:0007669"/>
    <property type="project" value="UniProtKB-UniRule"/>
</dbReference>
<dbReference type="PRINTS" id="PR00723">
    <property type="entry name" value="SUBTILISIN"/>
</dbReference>
<evidence type="ECO:0000256" key="1">
    <source>
        <dbReference type="ARBA" id="ARBA00011073"/>
    </source>
</evidence>
<dbReference type="Gene3D" id="2.60.40.2310">
    <property type="match status" value="1"/>
</dbReference>
<feature type="domain" description="Subtilisin-like protease fibronectin type-III" evidence="12">
    <location>
        <begin position="656"/>
        <end position="755"/>
    </location>
</feature>
<feature type="active site" description="Charge relay system" evidence="7 8">
    <location>
        <position position="140"/>
    </location>
</feature>
<dbReference type="Gene3D" id="3.30.70.80">
    <property type="entry name" value="Peptidase S8 propeptide/proteinase inhibitor I9"/>
    <property type="match status" value="1"/>
</dbReference>
<dbReference type="PROSITE" id="PS51892">
    <property type="entry name" value="SUBTILASE"/>
    <property type="match status" value="1"/>
</dbReference>
<dbReference type="InterPro" id="IPR010259">
    <property type="entry name" value="S8pro/Inhibitor_I9"/>
</dbReference>
<evidence type="ECO:0000256" key="7">
    <source>
        <dbReference type="PIRSR" id="PIRSR615500-1"/>
    </source>
</evidence>
<dbReference type="Proteomes" id="UP000323000">
    <property type="component" value="Chromosome 7"/>
</dbReference>
<proteinExistence type="inferred from homology"/>
<dbReference type="FunFam" id="3.30.70.80:FF:000002">
    <property type="entry name" value="Subtilisin-like protease SBT5.3"/>
    <property type="match status" value="1"/>
</dbReference>
<dbReference type="OrthoDB" id="206201at2759"/>
<feature type="chain" id="PRO_5023123453" description="Subtilisin-like protease fibronectin type-III domain-containing protein" evidence="9">
    <location>
        <begin position="24"/>
        <end position="763"/>
    </location>
</feature>
<reference evidence="14" key="1">
    <citation type="journal article" date="2019" name="Gigascience">
        <title>De novo genome assembly of the endangered Acer yangbiense, a plant species with extremely small populations endemic to Yunnan Province, China.</title>
        <authorList>
            <person name="Yang J."/>
            <person name="Wariss H.M."/>
            <person name="Tao L."/>
            <person name="Zhang R."/>
            <person name="Yun Q."/>
            <person name="Hollingsworth P."/>
            <person name="Dao Z."/>
            <person name="Luo G."/>
            <person name="Guo H."/>
            <person name="Ma Y."/>
            <person name="Sun W."/>
        </authorList>
    </citation>
    <scope>NUCLEOTIDE SEQUENCE [LARGE SCALE GENOMIC DNA]</scope>
    <source>
        <strain evidence="14">cv. Malutang</strain>
    </source>
</reference>
<feature type="domain" description="Inhibitor I9" evidence="11">
    <location>
        <begin position="32"/>
        <end position="111"/>
    </location>
</feature>
<keyword evidence="6" id="KW-0325">Glycoprotein</keyword>
<dbReference type="Gene3D" id="3.50.30.30">
    <property type="match status" value="1"/>
</dbReference>
<dbReference type="GO" id="GO:0006508">
    <property type="term" value="P:proteolysis"/>
    <property type="evidence" value="ECO:0007669"/>
    <property type="project" value="UniProtKB-KW"/>
</dbReference>
<dbReference type="InterPro" id="IPR034197">
    <property type="entry name" value="Peptidases_S8_3"/>
</dbReference>
<feature type="active site" description="Charge relay system" evidence="7 8">
    <location>
        <position position="547"/>
    </location>
</feature>
<evidence type="ECO:0000256" key="9">
    <source>
        <dbReference type="SAM" id="SignalP"/>
    </source>
</evidence>
<keyword evidence="14" id="KW-1185">Reference proteome</keyword>
<keyword evidence="5 8" id="KW-0720">Serine protease</keyword>
<dbReference type="InterPro" id="IPR041469">
    <property type="entry name" value="Subtilisin-like_FN3"/>
</dbReference>
<evidence type="ECO:0000259" key="12">
    <source>
        <dbReference type="Pfam" id="PF17766"/>
    </source>
</evidence>
<evidence type="ECO:0000256" key="6">
    <source>
        <dbReference type="ARBA" id="ARBA00023180"/>
    </source>
</evidence>
<dbReference type="FunFam" id="3.40.50.200:FF:000006">
    <property type="entry name" value="Subtilisin-like protease SBT1.5"/>
    <property type="match status" value="1"/>
</dbReference>
<evidence type="ECO:0000256" key="4">
    <source>
        <dbReference type="ARBA" id="ARBA00022801"/>
    </source>
</evidence>
<feature type="signal peptide" evidence="9">
    <location>
        <begin position="1"/>
        <end position="23"/>
    </location>
</feature>
<evidence type="ECO:0008006" key="15">
    <source>
        <dbReference type="Google" id="ProtNLM"/>
    </source>
</evidence>
<gene>
    <name evidence="13" type="ORF">EZV62_016132</name>
</gene>
<dbReference type="InterPro" id="IPR023828">
    <property type="entry name" value="Peptidase_S8_Ser-AS"/>
</dbReference>
<dbReference type="InterPro" id="IPR037045">
    <property type="entry name" value="S8pro/Inhibitor_I9_sf"/>
</dbReference>
<sequence length="763" mass="81908">MNIKQNLVAFVCNLILAATLINGSTDHERKAYIVYMGDVSDDRATISAMEEHHGLLSKAIGDEKIARESRIYSYEKSFNGFAARLLPQEAQRLSEDENVVSVFPNTIRKLHTTRSWDFLGMTKTIERSQLESNIIVAVLDTGIYVKSPSFNDKGFGPPPAKWKGKCVTGRNFTGCNNKVIGARYYNLDNAADPDRDNISPADTDGHGSHTSSTAAGVAVNGASLYGLAKGTARGGVPSARIAVYKVCWNGGCTDMDLLAAFDDAIHDGVDVISISIGGSPRSFLDDPIAIGSFHAMKKGILTSCSAGNDGPYPGTVQNIAPWIVTVAATSSDRKFETALKLGNGDTVSGISVNTFSPRKKMYPLTNGAHAANTTADNYGNVRWIEILFYVDLGADNGIACDYGTLSMDKVKGKIVYCLGSASQDYFIKLLEGAGTIMVLDEPSDIAFTTLISATSVLIKQGIKIDRYINSTKNPQAVIYKTKTVNTTAPFLASFSSRGPQTINLNILKPDIAAPGLDVLAAYSELVSISGERTDKRIAPFNIISGTSMACPHVSAAAAYVKSFHPDWSPAAIKSALMTTATPLKIKPEDAELGSGSGQINPRRAAHPGLVYDITMSSYISFLCKEGYNDTNIGKLIGGKKKHTCSSFKPAQGTDGLNYPSMHTQLNVTASRFSAVFYRTVTHVGFGNSVYNAIVTSPKGLSVQVLPSTLKFNKLHQQKSFKVVVKGGPMKNGTQILSALLEWSDSRHSVKSPILIYKPIPLSG</sequence>
<dbReference type="PANTHER" id="PTHR10795">
    <property type="entry name" value="PROPROTEIN CONVERTASE SUBTILISIN/KEXIN"/>
    <property type="match status" value="1"/>
</dbReference>
<dbReference type="Pfam" id="PF17766">
    <property type="entry name" value="fn3_6"/>
    <property type="match status" value="1"/>
</dbReference>
<dbReference type="InterPro" id="IPR000209">
    <property type="entry name" value="Peptidase_S8/S53_dom"/>
</dbReference>
<dbReference type="InterPro" id="IPR036852">
    <property type="entry name" value="Peptidase_S8/S53_dom_sf"/>
</dbReference>
<keyword evidence="4 8" id="KW-0378">Hydrolase</keyword>
<evidence type="ECO:0000256" key="3">
    <source>
        <dbReference type="ARBA" id="ARBA00022729"/>
    </source>
</evidence>
<dbReference type="CDD" id="cd04852">
    <property type="entry name" value="Peptidases_S8_3"/>
    <property type="match status" value="1"/>
</dbReference>
<dbReference type="PROSITE" id="PS00138">
    <property type="entry name" value="SUBTILASE_SER"/>
    <property type="match status" value="1"/>
</dbReference>
<feature type="domain" description="Peptidase S8/S53" evidence="10">
    <location>
        <begin position="132"/>
        <end position="595"/>
    </location>
</feature>
<dbReference type="InterPro" id="IPR045051">
    <property type="entry name" value="SBT"/>
</dbReference>
<dbReference type="Pfam" id="PF05922">
    <property type="entry name" value="Inhibitor_I9"/>
    <property type="match status" value="1"/>
</dbReference>
<dbReference type="EMBL" id="VAHF01000007">
    <property type="protein sequence ID" value="TXG58303.1"/>
    <property type="molecule type" value="Genomic_DNA"/>
</dbReference>
<comment type="caution">
    <text evidence="13">The sequence shown here is derived from an EMBL/GenBank/DDBJ whole genome shotgun (WGS) entry which is preliminary data.</text>
</comment>
<dbReference type="InterPro" id="IPR015500">
    <property type="entry name" value="Peptidase_S8_subtilisin-rel"/>
</dbReference>
<evidence type="ECO:0000259" key="10">
    <source>
        <dbReference type="Pfam" id="PF00082"/>
    </source>
</evidence>
<evidence type="ECO:0000313" key="14">
    <source>
        <dbReference type="Proteomes" id="UP000323000"/>
    </source>
</evidence>
<evidence type="ECO:0000259" key="11">
    <source>
        <dbReference type="Pfam" id="PF05922"/>
    </source>
</evidence>
<dbReference type="CDD" id="cd02120">
    <property type="entry name" value="PA_subtilisin_like"/>
    <property type="match status" value="1"/>
</dbReference>
<evidence type="ECO:0000256" key="2">
    <source>
        <dbReference type="ARBA" id="ARBA00022670"/>
    </source>
</evidence>
<comment type="similarity">
    <text evidence="1 8">Belongs to the peptidase S8 family.</text>
</comment>
<keyword evidence="3 9" id="KW-0732">Signal</keyword>
<dbReference type="Gene3D" id="3.40.50.200">
    <property type="entry name" value="Peptidase S8/S53 domain"/>
    <property type="match status" value="1"/>
</dbReference>
<evidence type="ECO:0000256" key="8">
    <source>
        <dbReference type="PROSITE-ProRule" id="PRU01240"/>
    </source>
</evidence>
<organism evidence="13 14">
    <name type="scientific">Acer yangbiense</name>
    <dbReference type="NCBI Taxonomy" id="1000413"/>
    <lineage>
        <taxon>Eukaryota</taxon>
        <taxon>Viridiplantae</taxon>
        <taxon>Streptophyta</taxon>
        <taxon>Embryophyta</taxon>
        <taxon>Tracheophyta</taxon>
        <taxon>Spermatophyta</taxon>
        <taxon>Magnoliopsida</taxon>
        <taxon>eudicotyledons</taxon>
        <taxon>Gunneridae</taxon>
        <taxon>Pentapetalae</taxon>
        <taxon>rosids</taxon>
        <taxon>malvids</taxon>
        <taxon>Sapindales</taxon>
        <taxon>Sapindaceae</taxon>
        <taxon>Hippocastanoideae</taxon>
        <taxon>Acereae</taxon>
        <taxon>Acer</taxon>
    </lineage>
</organism>
<evidence type="ECO:0000313" key="13">
    <source>
        <dbReference type="EMBL" id="TXG58303.1"/>
    </source>
</evidence>
<keyword evidence="2 8" id="KW-0645">Protease</keyword>
<name>A0A5C7HMQ5_9ROSI</name>
<dbReference type="AlphaFoldDB" id="A0A5C7HMQ5"/>